<evidence type="ECO:0000313" key="2">
    <source>
        <dbReference type="Proteomes" id="UP000822476"/>
    </source>
</evidence>
<accession>A0A8S9YDB3</accession>
<comment type="caution">
    <text evidence="1">The sequence shown here is derived from an EMBL/GenBank/DDBJ whole genome shotgun (WGS) entry which is preliminary data.</text>
</comment>
<organism evidence="1 2">
    <name type="scientific">Paragonimus skrjabini miyazakii</name>
    <dbReference type="NCBI Taxonomy" id="59628"/>
    <lineage>
        <taxon>Eukaryota</taxon>
        <taxon>Metazoa</taxon>
        <taxon>Spiralia</taxon>
        <taxon>Lophotrochozoa</taxon>
        <taxon>Platyhelminthes</taxon>
        <taxon>Trematoda</taxon>
        <taxon>Digenea</taxon>
        <taxon>Plagiorchiida</taxon>
        <taxon>Troglotremata</taxon>
        <taxon>Troglotrematidae</taxon>
        <taxon>Paragonimus</taxon>
    </lineage>
</organism>
<dbReference type="Proteomes" id="UP000822476">
    <property type="component" value="Unassembled WGS sequence"/>
</dbReference>
<name>A0A8S9YDB3_9TREM</name>
<gene>
    <name evidence="1" type="ORF">EG68_11832</name>
</gene>
<sequence length="49" mass="5659">MCNYPSDLEIPRLEKRNHQKPWLSTSVCHTLNPLNYLKVVPNVKVIGIV</sequence>
<reference evidence="1" key="1">
    <citation type="submission" date="2019-07" db="EMBL/GenBank/DDBJ databases">
        <title>Annotation for the trematode Paragonimus miyazaki's.</title>
        <authorList>
            <person name="Choi Y.-J."/>
        </authorList>
    </citation>
    <scope>NUCLEOTIDE SEQUENCE</scope>
    <source>
        <strain evidence="1">Japan</strain>
    </source>
</reference>
<dbReference type="EMBL" id="JTDE01010418">
    <property type="protein sequence ID" value="KAF7234316.1"/>
    <property type="molecule type" value="Genomic_DNA"/>
</dbReference>
<dbReference type="AlphaFoldDB" id="A0A8S9YDB3"/>
<evidence type="ECO:0000313" key="1">
    <source>
        <dbReference type="EMBL" id="KAF7234316.1"/>
    </source>
</evidence>
<proteinExistence type="predicted"/>
<keyword evidence="2" id="KW-1185">Reference proteome</keyword>
<protein>
    <submittedName>
        <fullName evidence="1">Uncharacterized protein</fullName>
    </submittedName>
</protein>